<gene>
    <name evidence="4" type="ORF">SAMN04488050_109182</name>
</gene>
<keyword evidence="5" id="KW-1185">Reference proteome</keyword>
<evidence type="ECO:0000256" key="2">
    <source>
        <dbReference type="PIRSR" id="PIRSR640198-2"/>
    </source>
</evidence>
<dbReference type="InterPro" id="IPR036597">
    <property type="entry name" value="Fido-like_dom_sf"/>
</dbReference>
<accession>A0A1I6V0L0</accession>
<organism evidence="4 5">
    <name type="scientific">Alloyangia pacifica</name>
    <dbReference type="NCBI Taxonomy" id="311180"/>
    <lineage>
        <taxon>Bacteria</taxon>
        <taxon>Pseudomonadati</taxon>
        <taxon>Pseudomonadota</taxon>
        <taxon>Alphaproteobacteria</taxon>
        <taxon>Rhodobacterales</taxon>
        <taxon>Roseobacteraceae</taxon>
        <taxon>Alloyangia</taxon>
    </lineage>
</organism>
<evidence type="ECO:0000313" key="4">
    <source>
        <dbReference type="EMBL" id="SFT07184.1"/>
    </source>
</evidence>
<dbReference type="InterPro" id="IPR003812">
    <property type="entry name" value="Fido"/>
</dbReference>
<dbReference type="Gene3D" id="1.10.10.10">
    <property type="entry name" value="Winged helix-like DNA-binding domain superfamily/Winged helix DNA-binding domain"/>
    <property type="match status" value="1"/>
</dbReference>
<evidence type="ECO:0000256" key="1">
    <source>
        <dbReference type="PIRSR" id="PIRSR640198-1"/>
    </source>
</evidence>
<dbReference type="InterPro" id="IPR036388">
    <property type="entry name" value="WH-like_DNA-bd_sf"/>
</dbReference>
<feature type="binding site" evidence="2">
    <location>
        <begin position="233"/>
        <end position="234"/>
    </location>
    <ligand>
        <name>ATP</name>
        <dbReference type="ChEBI" id="CHEBI:30616"/>
    </ligand>
</feature>
<dbReference type="PANTHER" id="PTHR13504:SF33">
    <property type="entry name" value="FIC FAMILY PROTEIN"/>
    <property type="match status" value="1"/>
</dbReference>
<keyword evidence="2" id="KW-0067">ATP-binding</keyword>
<proteinExistence type="predicted"/>
<dbReference type="OrthoDB" id="9813719at2"/>
<dbReference type="Gene3D" id="1.10.3290.10">
    <property type="entry name" value="Fido-like domain"/>
    <property type="match status" value="1"/>
</dbReference>
<keyword evidence="2" id="KW-0547">Nucleotide-binding</keyword>
<name>A0A1I6V0L0_9RHOB</name>
<dbReference type="InterPro" id="IPR040198">
    <property type="entry name" value="Fido_containing"/>
</dbReference>
<dbReference type="AlphaFoldDB" id="A0A1I6V0L0"/>
<protein>
    <submittedName>
        <fullName evidence="4">Fic family protein</fullName>
    </submittedName>
</protein>
<reference evidence="5" key="1">
    <citation type="submission" date="2016-10" db="EMBL/GenBank/DDBJ databases">
        <authorList>
            <person name="Varghese N."/>
            <person name="Submissions S."/>
        </authorList>
    </citation>
    <scope>NUCLEOTIDE SEQUENCE [LARGE SCALE GENOMIC DNA]</scope>
    <source>
        <strain evidence="5">DSM 26894</strain>
    </source>
</reference>
<dbReference type="RefSeq" id="WP_092429491.1">
    <property type="nucleotide sequence ID" value="NZ_FNCL01000014.1"/>
</dbReference>
<dbReference type="GO" id="GO:0005524">
    <property type="term" value="F:ATP binding"/>
    <property type="evidence" value="ECO:0007669"/>
    <property type="project" value="UniProtKB-KW"/>
</dbReference>
<dbReference type="PROSITE" id="PS51459">
    <property type="entry name" value="FIDO"/>
    <property type="match status" value="1"/>
</dbReference>
<dbReference type="Proteomes" id="UP000199392">
    <property type="component" value="Unassembled WGS sequence"/>
</dbReference>
<dbReference type="SUPFAM" id="SSF140931">
    <property type="entry name" value="Fic-like"/>
    <property type="match status" value="1"/>
</dbReference>
<evidence type="ECO:0000313" key="5">
    <source>
        <dbReference type="Proteomes" id="UP000199392"/>
    </source>
</evidence>
<dbReference type="PANTHER" id="PTHR13504">
    <property type="entry name" value="FIDO DOMAIN-CONTAINING PROTEIN DDB_G0283145"/>
    <property type="match status" value="1"/>
</dbReference>
<feature type="domain" description="Fido" evidence="3">
    <location>
        <begin position="109"/>
        <end position="259"/>
    </location>
</feature>
<dbReference type="Pfam" id="PF02661">
    <property type="entry name" value="Fic"/>
    <property type="match status" value="1"/>
</dbReference>
<dbReference type="STRING" id="311180.SAMN04488050_109182"/>
<evidence type="ECO:0000259" key="3">
    <source>
        <dbReference type="PROSITE" id="PS51459"/>
    </source>
</evidence>
<dbReference type="InterPro" id="IPR025230">
    <property type="entry name" value="DUF4172"/>
</dbReference>
<feature type="active site" evidence="1">
    <location>
        <position position="194"/>
    </location>
</feature>
<sequence length="356" mass="39699">MEIWNTPAWPRFRHDPAVTEAPLARVMARLGAIDGLHAGLTPEERSEIFLRAVTGEALASFAIEGAPLSPGEIEASVVASLAHRQALPLRRSDAIAEMMLEARAGEPPLTAATLQHWHDLLFHGIEVEDRGRWRSFAMEIVRGPGGRREDVLYVAPPADRVAEEMVRFLDWLEADRHPLPLRAALAHLWFESIHPFSDGNGRIGRAIMEHVFAREGALPFSLSRQIERDKRGYYAALQAGREVSGDIIDATPFVTWLLERLDAGVTEAEREARFLVRRNAFLTAHGDLPERPLAVLRRLFLEGEERIDLGLSAGPYGKIARVSAATATRDLAELERRGVVTRTPQGGRSTRYLLNW</sequence>
<dbReference type="EMBL" id="FOZW01000009">
    <property type="protein sequence ID" value="SFT07184.1"/>
    <property type="molecule type" value="Genomic_DNA"/>
</dbReference>
<feature type="binding site" evidence="2">
    <location>
        <begin position="198"/>
        <end position="205"/>
    </location>
    <ligand>
        <name>ATP</name>
        <dbReference type="ChEBI" id="CHEBI:30616"/>
    </ligand>
</feature>
<dbReference type="Pfam" id="PF13776">
    <property type="entry name" value="DUF4172"/>
    <property type="match status" value="1"/>
</dbReference>